<dbReference type="Proteomes" id="UP001246858">
    <property type="component" value="Unassembled WGS sequence"/>
</dbReference>
<gene>
    <name evidence="1" type="ORF">J2X78_004534</name>
</gene>
<comment type="caution">
    <text evidence="1">The sequence shown here is derived from an EMBL/GenBank/DDBJ whole genome shotgun (WGS) entry which is preliminary data.</text>
</comment>
<reference evidence="1" key="1">
    <citation type="submission" date="2023-07" db="EMBL/GenBank/DDBJ databases">
        <title>Sorghum-associated microbial communities from plants grown in Nebraska, USA.</title>
        <authorList>
            <person name="Schachtman D."/>
        </authorList>
    </citation>
    <scope>NUCLEOTIDE SEQUENCE</scope>
    <source>
        <strain evidence="1">2697</strain>
    </source>
</reference>
<evidence type="ECO:0000313" key="2">
    <source>
        <dbReference type="Proteomes" id="UP001246858"/>
    </source>
</evidence>
<keyword evidence="2" id="KW-1185">Reference proteome</keyword>
<sequence length="112" mass="13177">MKRKHQHIHRRLSILLLWVFAIALTPFSAFHSHKHEEPSCAGYQKTCNHKLHVSNHSDDCLVCKAHFEKNYLRAQQYFPTYRTYTHARPYYSIVIGTYIELISLSLRGPPIV</sequence>
<proteinExistence type="predicted"/>
<organism evidence="1 2">
    <name type="scientific">Pedobacter africanus</name>
    <dbReference type="NCBI Taxonomy" id="151894"/>
    <lineage>
        <taxon>Bacteria</taxon>
        <taxon>Pseudomonadati</taxon>
        <taxon>Bacteroidota</taxon>
        <taxon>Sphingobacteriia</taxon>
        <taxon>Sphingobacteriales</taxon>
        <taxon>Sphingobacteriaceae</taxon>
        <taxon>Pedobacter</taxon>
    </lineage>
</organism>
<dbReference type="EMBL" id="JAVDTF010000005">
    <property type="protein sequence ID" value="MDR6785942.1"/>
    <property type="molecule type" value="Genomic_DNA"/>
</dbReference>
<protein>
    <submittedName>
        <fullName evidence="1">Uncharacterized protein</fullName>
    </submittedName>
</protein>
<accession>A0ACC6L3F2</accession>
<name>A0ACC6L3F2_9SPHI</name>
<evidence type="ECO:0000313" key="1">
    <source>
        <dbReference type="EMBL" id="MDR6785942.1"/>
    </source>
</evidence>